<sequence length="256" mass="28332">MATVAKFFLDPTCAFALSTLLSVLFVKGELATKTLVFKKFDPEEAIEYLTDTPILVGVGVVVLTLAMVGQCEKVARANQMRASWFLWNAAVFHIMMDGCSGGLNRPALMGANYRIVDNRFRTHIPESKGGPHHGEAAGGFVVVMVELLIMSVLCIITCVGIMKNKPWHHEMQALMSAVHLFGVIMFVVPEFLTQCQNMAPIGEKSCLPELTPFTFFYYYFGVGANLVWVFVPLYLGYTAIMESAEIKAKAMKLKTN</sequence>
<gene>
    <name evidence="15" type="ORF">ASTO00021_LOCUS1489</name>
</gene>
<evidence type="ECO:0000256" key="2">
    <source>
        <dbReference type="ARBA" id="ARBA00008337"/>
    </source>
</evidence>
<evidence type="ECO:0000256" key="13">
    <source>
        <dbReference type="SAM" id="Phobius"/>
    </source>
</evidence>
<dbReference type="GO" id="GO:0047750">
    <property type="term" value="F:cholestenol delta-isomerase activity"/>
    <property type="evidence" value="ECO:0007669"/>
    <property type="project" value="InterPro"/>
</dbReference>
<dbReference type="GO" id="GO:0016020">
    <property type="term" value="C:membrane"/>
    <property type="evidence" value="ECO:0007669"/>
    <property type="project" value="UniProtKB-SubCell"/>
</dbReference>
<feature type="transmembrane region" description="Helical" evidence="13">
    <location>
        <begin position="136"/>
        <end position="161"/>
    </location>
</feature>
<dbReference type="InterPro" id="IPR007905">
    <property type="entry name" value="EBP"/>
</dbReference>
<organism evidence="15">
    <name type="scientific">Aplanochytrium stocchinoi</name>
    <dbReference type="NCBI Taxonomy" id="215587"/>
    <lineage>
        <taxon>Eukaryota</taxon>
        <taxon>Sar</taxon>
        <taxon>Stramenopiles</taxon>
        <taxon>Bigyra</taxon>
        <taxon>Labyrinthulomycetes</taxon>
        <taxon>Thraustochytrida</taxon>
        <taxon>Thraustochytriidae</taxon>
        <taxon>Aplanochytrium</taxon>
    </lineage>
</organism>
<keyword evidence="8" id="KW-0443">Lipid metabolism</keyword>
<keyword evidence="7" id="KW-0756">Sterol biosynthesis</keyword>
<keyword evidence="9 13" id="KW-0472">Membrane</keyword>
<protein>
    <recommendedName>
        <fullName evidence="14">EXPERA domain-containing protein</fullName>
    </recommendedName>
</protein>
<reference evidence="15" key="1">
    <citation type="submission" date="2021-01" db="EMBL/GenBank/DDBJ databases">
        <authorList>
            <person name="Corre E."/>
            <person name="Pelletier E."/>
            <person name="Niang G."/>
            <person name="Scheremetjew M."/>
            <person name="Finn R."/>
            <person name="Kale V."/>
            <person name="Holt S."/>
            <person name="Cochrane G."/>
            <person name="Meng A."/>
            <person name="Brown T."/>
            <person name="Cohen L."/>
        </authorList>
    </citation>
    <scope>NUCLEOTIDE SEQUENCE</scope>
    <source>
        <strain evidence="15">GSBS06</strain>
    </source>
</reference>
<keyword evidence="3" id="KW-0444">Lipid biosynthesis</keyword>
<dbReference type="Pfam" id="PF05241">
    <property type="entry name" value="EBP"/>
    <property type="match status" value="1"/>
</dbReference>
<feature type="transmembrane region" description="Helical" evidence="13">
    <location>
        <begin position="173"/>
        <end position="192"/>
    </location>
</feature>
<keyword evidence="12" id="KW-0413">Isomerase</keyword>
<evidence type="ECO:0000256" key="6">
    <source>
        <dbReference type="ARBA" id="ARBA00022989"/>
    </source>
</evidence>
<keyword evidence="4 13" id="KW-0812">Transmembrane</keyword>
<keyword evidence="10" id="KW-1207">Sterol metabolism</keyword>
<evidence type="ECO:0000256" key="5">
    <source>
        <dbReference type="ARBA" id="ARBA00022955"/>
    </source>
</evidence>
<dbReference type="InterPro" id="IPR033118">
    <property type="entry name" value="EXPERA"/>
</dbReference>
<dbReference type="GO" id="GO:0004769">
    <property type="term" value="F:steroid Delta-isomerase activity"/>
    <property type="evidence" value="ECO:0007669"/>
    <property type="project" value="TreeGrafter"/>
</dbReference>
<evidence type="ECO:0000259" key="14">
    <source>
        <dbReference type="Pfam" id="PF05241"/>
    </source>
</evidence>
<keyword evidence="5" id="KW-0752">Steroid biosynthesis</keyword>
<feature type="transmembrane region" description="Helical" evidence="13">
    <location>
        <begin position="216"/>
        <end position="237"/>
    </location>
</feature>
<feature type="domain" description="EXPERA" evidence="14">
    <location>
        <begin position="141"/>
        <end position="237"/>
    </location>
</feature>
<evidence type="ECO:0000256" key="12">
    <source>
        <dbReference type="ARBA" id="ARBA00023235"/>
    </source>
</evidence>
<name>A0A7S3LIM4_9STRA</name>
<keyword evidence="11" id="KW-0753">Steroid metabolism</keyword>
<evidence type="ECO:0000256" key="3">
    <source>
        <dbReference type="ARBA" id="ARBA00022516"/>
    </source>
</evidence>
<dbReference type="GO" id="GO:0006695">
    <property type="term" value="P:cholesterol biosynthetic process"/>
    <property type="evidence" value="ECO:0007669"/>
    <property type="project" value="TreeGrafter"/>
</dbReference>
<dbReference type="AlphaFoldDB" id="A0A7S3LIM4"/>
<feature type="transmembrane region" description="Helical" evidence="13">
    <location>
        <begin position="52"/>
        <end position="72"/>
    </location>
</feature>
<evidence type="ECO:0000256" key="10">
    <source>
        <dbReference type="ARBA" id="ARBA00023166"/>
    </source>
</evidence>
<dbReference type="PANTHER" id="PTHR14207">
    <property type="entry name" value="STEROL ISOMERASE"/>
    <property type="match status" value="1"/>
</dbReference>
<dbReference type="GO" id="GO:0005783">
    <property type="term" value="C:endoplasmic reticulum"/>
    <property type="evidence" value="ECO:0007669"/>
    <property type="project" value="TreeGrafter"/>
</dbReference>
<evidence type="ECO:0000256" key="4">
    <source>
        <dbReference type="ARBA" id="ARBA00022692"/>
    </source>
</evidence>
<accession>A0A7S3LIM4</accession>
<feature type="transmembrane region" description="Helical" evidence="13">
    <location>
        <begin position="84"/>
        <end position="103"/>
    </location>
</feature>
<comment type="subcellular location">
    <subcellularLocation>
        <location evidence="1">Membrane</location>
        <topology evidence="1">Multi-pass membrane protein</topology>
    </subcellularLocation>
</comment>
<comment type="similarity">
    <text evidence="2">Belongs to the EBP family.</text>
</comment>
<evidence type="ECO:0000256" key="8">
    <source>
        <dbReference type="ARBA" id="ARBA00023098"/>
    </source>
</evidence>
<dbReference type="PANTHER" id="PTHR14207:SF0">
    <property type="entry name" value="3-BETA-HYDROXYSTEROID-DELTA(8),DELTA(7)-ISOMERASE"/>
    <property type="match status" value="1"/>
</dbReference>
<evidence type="ECO:0000256" key="7">
    <source>
        <dbReference type="ARBA" id="ARBA00023011"/>
    </source>
</evidence>
<dbReference type="GO" id="GO:0000247">
    <property type="term" value="F:C-8 sterol isomerase activity"/>
    <property type="evidence" value="ECO:0007669"/>
    <property type="project" value="TreeGrafter"/>
</dbReference>
<dbReference type="EMBL" id="HBIN01002291">
    <property type="protein sequence ID" value="CAE0431144.1"/>
    <property type="molecule type" value="Transcribed_RNA"/>
</dbReference>
<evidence type="ECO:0000256" key="11">
    <source>
        <dbReference type="ARBA" id="ARBA00023221"/>
    </source>
</evidence>
<evidence type="ECO:0000256" key="9">
    <source>
        <dbReference type="ARBA" id="ARBA00023136"/>
    </source>
</evidence>
<evidence type="ECO:0000313" key="15">
    <source>
        <dbReference type="EMBL" id="CAE0431144.1"/>
    </source>
</evidence>
<keyword evidence="6 13" id="KW-1133">Transmembrane helix</keyword>
<proteinExistence type="inferred from homology"/>
<evidence type="ECO:0000256" key="1">
    <source>
        <dbReference type="ARBA" id="ARBA00004141"/>
    </source>
</evidence>